<dbReference type="SUPFAM" id="SSF159888">
    <property type="entry name" value="YdhG-like"/>
    <property type="match status" value="1"/>
</dbReference>
<keyword evidence="3" id="KW-1185">Reference proteome</keyword>
<dbReference type="Pfam" id="PF08818">
    <property type="entry name" value="DUF1801"/>
    <property type="match status" value="1"/>
</dbReference>
<dbReference type="Proteomes" id="UP001589589">
    <property type="component" value="Unassembled WGS sequence"/>
</dbReference>
<organism evidence="2 3">
    <name type="scientific">Flavobacterium branchiarum</name>
    <dbReference type="NCBI Taxonomy" id="1114870"/>
    <lineage>
        <taxon>Bacteria</taxon>
        <taxon>Pseudomonadati</taxon>
        <taxon>Bacteroidota</taxon>
        <taxon>Flavobacteriia</taxon>
        <taxon>Flavobacteriales</taxon>
        <taxon>Flavobacteriaceae</taxon>
        <taxon>Flavobacterium</taxon>
    </lineage>
</organism>
<evidence type="ECO:0000313" key="3">
    <source>
        <dbReference type="Proteomes" id="UP001589589"/>
    </source>
</evidence>
<protein>
    <submittedName>
        <fullName evidence="2">DUF1801 domain-containing protein</fullName>
    </submittedName>
</protein>
<dbReference type="RefSeq" id="WP_290268013.1">
    <property type="nucleotide sequence ID" value="NZ_JAUFQQ010000005.1"/>
</dbReference>
<proteinExistence type="predicted"/>
<comment type="caution">
    <text evidence="2">The sequence shown here is derived from an EMBL/GenBank/DDBJ whole genome shotgun (WGS) entry which is preliminary data.</text>
</comment>
<evidence type="ECO:0000313" key="2">
    <source>
        <dbReference type="EMBL" id="MFB9065558.1"/>
    </source>
</evidence>
<evidence type="ECO:0000259" key="1">
    <source>
        <dbReference type="Pfam" id="PF08818"/>
    </source>
</evidence>
<dbReference type="EMBL" id="JBHMEX010000053">
    <property type="protein sequence ID" value="MFB9065558.1"/>
    <property type="molecule type" value="Genomic_DNA"/>
</dbReference>
<sequence length="125" mass="14622">MSLELDNFYLKQEEPNKGCLLALRGIILSQDSEITHTLKYGMPFFCYRGKMFCYLWIHKTNNKPYIGIVEGKHFDNPELLSEKRSRMKIMFLEPHQDIPIDTIRAIIEKAIGLYKSGVIKIKNKN</sequence>
<dbReference type="InterPro" id="IPR014922">
    <property type="entry name" value="YdhG-like"/>
</dbReference>
<reference evidence="2 3" key="1">
    <citation type="submission" date="2024-09" db="EMBL/GenBank/DDBJ databases">
        <authorList>
            <person name="Sun Q."/>
            <person name="Mori K."/>
        </authorList>
    </citation>
    <scope>NUCLEOTIDE SEQUENCE [LARGE SCALE GENOMIC DNA]</scope>
    <source>
        <strain evidence="2 3">CECT 7908</strain>
    </source>
</reference>
<feature type="domain" description="YdhG-like" evidence="1">
    <location>
        <begin position="17"/>
        <end position="111"/>
    </location>
</feature>
<gene>
    <name evidence="2" type="ORF">ACFFUQ_16170</name>
</gene>
<dbReference type="Gene3D" id="3.90.1150.200">
    <property type="match status" value="1"/>
</dbReference>
<accession>A0ABV5FPT6</accession>
<name>A0ABV5FPT6_9FLAO</name>